<dbReference type="RefSeq" id="WP_249773121.1">
    <property type="nucleotide sequence ID" value="NZ_CP097332.1"/>
</dbReference>
<proteinExistence type="predicted"/>
<evidence type="ECO:0000313" key="3">
    <source>
        <dbReference type="EMBL" id="UQX89225.1"/>
    </source>
</evidence>
<gene>
    <name evidence="3" type="ORF">M6D93_04280</name>
</gene>
<keyword evidence="1" id="KW-0732">Signal</keyword>
<evidence type="ECO:0000256" key="2">
    <source>
        <dbReference type="SAM" id="MobiDB-lite"/>
    </source>
</evidence>
<dbReference type="SUPFAM" id="SSF56784">
    <property type="entry name" value="HAD-like"/>
    <property type="match status" value="1"/>
</dbReference>
<evidence type="ECO:0000313" key="4">
    <source>
        <dbReference type="Proteomes" id="UP001056336"/>
    </source>
</evidence>
<reference evidence="3" key="2">
    <citation type="submission" date="2022-05" db="EMBL/GenBank/DDBJ databases">
        <authorList>
            <person name="Kim J.-S."/>
            <person name="Lee K."/>
            <person name="Suh M."/>
            <person name="Eom M."/>
            <person name="Kim J.-S."/>
            <person name="Kim D.-S."/>
            <person name="Ko S.-H."/>
            <person name="Shin Y."/>
            <person name="Lee J.-S."/>
        </authorList>
    </citation>
    <scope>NUCLEOTIDE SEQUENCE</scope>
    <source>
        <strain evidence="3">N237</strain>
    </source>
</reference>
<dbReference type="PANTHER" id="PTHR31284:SF10">
    <property type="entry name" value="ACID PHOSPHATASE-LIKE PROTEIN"/>
    <property type="match status" value="1"/>
</dbReference>
<keyword evidence="4" id="KW-1185">Reference proteome</keyword>
<evidence type="ECO:0000256" key="1">
    <source>
        <dbReference type="ARBA" id="ARBA00022729"/>
    </source>
</evidence>
<protein>
    <submittedName>
        <fullName evidence="3">HAD family acid phosphatase</fullName>
    </submittedName>
</protein>
<name>A0ABY4R0C5_9ACTN</name>
<organism evidence="3 4">
    <name type="scientific">Jatrophihabitans telluris</name>
    <dbReference type="NCBI Taxonomy" id="2038343"/>
    <lineage>
        <taxon>Bacteria</taxon>
        <taxon>Bacillati</taxon>
        <taxon>Actinomycetota</taxon>
        <taxon>Actinomycetes</taxon>
        <taxon>Jatrophihabitantales</taxon>
        <taxon>Jatrophihabitantaceae</taxon>
        <taxon>Jatrophihabitans</taxon>
    </lineage>
</organism>
<accession>A0ABY4R0C5</accession>
<sequence>MSAEMTSGAPAGRTRLSGRWPLLTGALIAALGLTFGGITTASAHGNSGHIAHPAHPAPPSSTVAPTRGDSIPNVTLVENKIKAYYGDTVVGTDHVPSTTGNYAKEVHGIEAKARSYLAHARVKPAEGKKSVVFDIDDTTLNTYNYEIFSGFSYNPMTNADYVNNARFPEVYGMPALVNWASSKGYTVFFLTGRPETQRAGTVTNLSKVGYQVPLDTAHLYLKYTAGNQPSYIRCAAATCTTTEYKSQTRKHIESLGYDLVANFGDQFSDLRGGYGDKTFKIPNPMYYLP</sequence>
<dbReference type="InterPro" id="IPR023214">
    <property type="entry name" value="HAD_sf"/>
</dbReference>
<dbReference type="Proteomes" id="UP001056336">
    <property type="component" value="Chromosome"/>
</dbReference>
<dbReference type="InterPro" id="IPR036412">
    <property type="entry name" value="HAD-like_sf"/>
</dbReference>
<dbReference type="PANTHER" id="PTHR31284">
    <property type="entry name" value="ACID PHOSPHATASE-LIKE PROTEIN"/>
    <property type="match status" value="1"/>
</dbReference>
<feature type="region of interest" description="Disordered" evidence="2">
    <location>
        <begin position="46"/>
        <end position="69"/>
    </location>
</feature>
<dbReference type="InterPro" id="IPR005519">
    <property type="entry name" value="Acid_phosphat_B-like"/>
</dbReference>
<dbReference type="EMBL" id="CP097332">
    <property type="protein sequence ID" value="UQX89225.1"/>
    <property type="molecule type" value="Genomic_DNA"/>
</dbReference>
<dbReference type="Pfam" id="PF03767">
    <property type="entry name" value="Acid_phosphat_B"/>
    <property type="match status" value="1"/>
</dbReference>
<dbReference type="Gene3D" id="3.40.50.1000">
    <property type="entry name" value="HAD superfamily/HAD-like"/>
    <property type="match status" value="1"/>
</dbReference>
<reference evidence="3" key="1">
    <citation type="journal article" date="2018" name="Int. J. Syst. Evol. Microbiol.">
        <title>Jatrophihabitans telluris sp. nov., isolated from sediment soil of lava forest wetlands and the emended description of the genus Jatrophihabitans.</title>
        <authorList>
            <person name="Lee K.C."/>
            <person name="Suh M.K."/>
            <person name="Eom M.K."/>
            <person name="Kim K.K."/>
            <person name="Kim J.S."/>
            <person name="Kim D.S."/>
            <person name="Ko S.H."/>
            <person name="Shin Y.K."/>
            <person name="Lee J.S."/>
        </authorList>
    </citation>
    <scope>NUCLEOTIDE SEQUENCE</scope>
    <source>
        <strain evidence="3">N237</strain>
    </source>
</reference>